<sequence>MFTSLSAAAPCGDYVLRTTRSREIFPQEFFPAKHPFAALLASSLMRGLIVHPFREGVGLSRRPGGEAPYPCWAPQGGKRMPPAGVARRVRPVAATALAT</sequence>
<dbReference type="EMBL" id="BOOQ01000015">
    <property type="protein sequence ID" value="GII46201.1"/>
    <property type="molecule type" value="Genomic_DNA"/>
</dbReference>
<dbReference type="Proteomes" id="UP000644610">
    <property type="component" value="Unassembled WGS sequence"/>
</dbReference>
<dbReference type="AlphaFoldDB" id="A0A8J3UMY5"/>
<proteinExistence type="predicted"/>
<comment type="caution">
    <text evidence="1">The sequence shown here is derived from an EMBL/GenBank/DDBJ whole genome shotgun (WGS) entry which is preliminary data.</text>
</comment>
<keyword evidence="2" id="KW-1185">Reference proteome</keyword>
<name>A0A8J3UMY5_9ACTN</name>
<reference evidence="1" key="1">
    <citation type="submission" date="2021-01" db="EMBL/GenBank/DDBJ databases">
        <title>Whole genome shotgun sequence of Planotetraspora silvatica NBRC 100141.</title>
        <authorList>
            <person name="Komaki H."/>
            <person name="Tamura T."/>
        </authorList>
    </citation>
    <scope>NUCLEOTIDE SEQUENCE</scope>
    <source>
        <strain evidence="1">NBRC 100141</strain>
    </source>
</reference>
<gene>
    <name evidence="1" type="ORF">Psi02_26250</name>
</gene>
<evidence type="ECO:0000313" key="2">
    <source>
        <dbReference type="Proteomes" id="UP000644610"/>
    </source>
</evidence>
<organism evidence="1 2">
    <name type="scientific">Planotetraspora silvatica</name>
    <dbReference type="NCBI Taxonomy" id="234614"/>
    <lineage>
        <taxon>Bacteria</taxon>
        <taxon>Bacillati</taxon>
        <taxon>Actinomycetota</taxon>
        <taxon>Actinomycetes</taxon>
        <taxon>Streptosporangiales</taxon>
        <taxon>Streptosporangiaceae</taxon>
        <taxon>Planotetraspora</taxon>
    </lineage>
</organism>
<protein>
    <submittedName>
        <fullName evidence="1">Uncharacterized protein</fullName>
    </submittedName>
</protein>
<evidence type="ECO:0000313" key="1">
    <source>
        <dbReference type="EMBL" id="GII46201.1"/>
    </source>
</evidence>
<accession>A0A8J3UMY5</accession>